<dbReference type="GO" id="GO:0032259">
    <property type="term" value="P:methylation"/>
    <property type="evidence" value="ECO:0007669"/>
    <property type="project" value="UniProtKB-KW"/>
</dbReference>
<dbReference type="AlphaFoldDB" id="A0A830E5H5"/>
<keyword evidence="5" id="KW-0949">S-adenosyl-L-methionine</keyword>
<dbReference type="NCBIfam" id="TIGR00571">
    <property type="entry name" value="dam"/>
    <property type="match status" value="1"/>
</dbReference>
<dbReference type="Proteomes" id="UP000646833">
    <property type="component" value="Unassembled WGS sequence"/>
</dbReference>
<dbReference type="InterPro" id="IPR029063">
    <property type="entry name" value="SAM-dependent_MTases_sf"/>
</dbReference>
<comment type="caution">
    <text evidence="8">The sequence shown here is derived from an EMBL/GenBank/DDBJ whole genome shotgun (WGS) entry which is preliminary data.</text>
</comment>
<dbReference type="InterPro" id="IPR012327">
    <property type="entry name" value="MeTrfase_D12"/>
</dbReference>
<dbReference type="Gene3D" id="1.10.1020.10">
    <property type="entry name" value="Adenine-specific Methyltransferase, Domain 2"/>
    <property type="match status" value="1"/>
</dbReference>
<organism evidence="8 9">
    <name type="scientific">Haloferax sulfurifontis</name>
    <dbReference type="NCBI Taxonomy" id="255616"/>
    <lineage>
        <taxon>Archaea</taxon>
        <taxon>Methanobacteriati</taxon>
        <taxon>Methanobacteriota</taxon>
        <taxon>Stenosarchaea group</taxon>
        <taxon>Halobacteria</taxon>
        <taxon>Halobacteriales</taxon>
        <taxon>Haloferacaceae</taxon>
        <taxon>Haloferax</taxon>
    </lineage>
</organism>
<protein>
    <recommendedName>
        <fullName evidence="2">site-specific DNA-methyltransferase (adenine-specific)</fullName>
        <ecNumber evidence="2">2.1.1.72</ecNumber>
    </recommendedName>
</protein>
<evidence type="ECO:0000313" key="8">
    <source>
        <dbReference type="EMBL" id="GGC71493.1"/>
    </source>
</evidence>
<feature type="compositionally biased region" description="Basic and acidic residues" evidence="7">
    <location>
        <begin position="77"/>
        <end position="98"/>
    </location>
</feature>
<evidence type="ECO:0000313" key="9">
    <source>
        <dbReference type="Proteomes" id="UP000646833"/>
    </source>
</evidence>
<name>A0A830E5H5_9EURY</name>
<comment type="catalytic activity">
    <reaction evidence="6">
        <text>a 2'-deoxyadenosine in DNA + S-adenosyl-L-methionine = an N(6)-methyl-2'-deoxyadenosine in DNA + S-adenosyl-L-homocysteine + H(+)</text>
        <dbReference type="Rhea" id="RHEA:15197"/>
        <dbReference type="Rhea" id="RHEA-COMP:12418"/>
        <dbReference type="Rhea" id="RHEA-COMP:12419"/>
        <dbReference type="ChEBI" id="CHEBI:15378"/>
        <dbReference type="ChEBI" id="CHEBI:57856"/>
        <dbReference type="ChEBI" id="CHEBI:59789"/>
        <dbReference type="ChEBI" id="CHEBI:90615"/>
        <dbReference type="ChEBI" id="CHEBI:90616"/>
        <dbReference type="EC" id="2.1.1.72"/>
    </reaction>
</comment>
<reference evidence="8" key="2">
    <citation type="submission" date="2020-09" db="EMBL/GenBank/DDBJ databases">
        <authorList>
            <person name="Sun Q."/>
            <person name="Sedlacek I."/>
        </authorList>
    </citation>
    <scope>NUCLEOTIDE SEQUENCE</scope>
    <source>
        <strain evidence="8">CCM 7217</strain>
    </source>
</reference>
<evidence type="ECO:0000256" key="7">
    <source>
        <dbReference type="SAM" id="MobiDB-lite"/>
    </source>
</evidence>
<comment type="similarity">
    <text evidence="1">Belongs to the N(4)/N(6)-methyltransferase family.</text>
</comment>
<dbReference type="InterPro" id="IPR023095">
    <property type="entry name" value="Ade_MeTrfase_dom_2"/>
</dbReference>
<keyword evidence="4" id="KW-0808">Transferase</keyword>
<gene>
    <name evidence="8" type="ORF">GCM10007209_36790</name>
</gene>
<dbReference type="Pfam" id="PF02086">
    <property type="entry name" value="MethyltransfD12"/>
    <property type="match status" value="1"/>
</dbReference>
<dbReference type="GO" id="GO:1904047">
    <property type="term" value="F:S-adenosyl-L-methionine binding"/>
    <property type="evidence" value="ECO:0007669"/>
    <property type="project" value="TreeGrafter"/>
</dbReference>
<proteinExistence type="inferred from homology"/>
<dbReference type="GO" id="GO:0009307">
    <property type="term" value="P:DNA restriction-modification system"/>
    <property type="evidence" value="ECO:0007669"/>
    <property type="project" value="InterPro"/>
</dbReference>
<dbReference type="EMBL" id="BMCI01000008">
    <property type="protein sequence ID" value="GGC71493.1"/>
    <property type="molecule type" value="Genomic_DNA"/>
</dbReference>
<dbReference type="PANTHER" id="PTHR30481">
    <property type="entry name" value="DNA ADENINE METHYLASE"/>
    <property type="match status" value="1"/>
</dbReference>
<dbReference type="PROSITE" id="PS00092">
    <property type="entry name" value="N6_MTASE"/>
    <property type="match status" value="1"/>
</dbReference>
<dbReference type="PANTHER" id="PTHR30481:SF3">
    <property type="entry name" value="DNA ADENINE METHYLASE"/>
    <property type="match status" value="1"/>
</dbReference>
<dbReference type="PRINTS" id="PR00505">
    <property type="entry name" value="D12N6MTFRASE"/>
</dbReference>
<sequence>MVTPILKWAGGKRQLLDELKSRFPRSYSHFHEPFFGGGALFFDLKPEDGTINDTNPRLVNFYKQVRDRPDELIELSRSFDHPESDPDPERNFSETNRKGKEISNYYYQQRELFNNRPYGDEYDKLEEAALLLYLNRTCYNGLYRENSSGGFNVPIGRYSDPDWVREQEVREASRVLQNTEIHNTDFEYVREKVEEGDLVYFDPPYEPMSPTAYFTDYSADGFGQEDQQRLLDLAKELDQDGVNVILSNSGVMYEMYDEAGFHVEVEGATRAINSDADNRDEVDEIIATNVLPKQRKNVGQQGLSDF</sequence>
<evidence type="ECO:0000256" key="2">
    <source>
        <dbReference type="ARBA" id="ARBA00011900"/>
    </source>
</evidence>
<reference evidence="8" key="1">
    <citation type="journal article" date="2014" name="Int. J. Syst. Evol. Microbiol.">
        <title>Complete genome sequence of Corynebacterium casei LMG S-19264T (=DSM 44701T), isolated from a smear-ripened cheese.</title>
        <authorList>
            <consortium name="US DOE Joint Genome Institute (JGI-PGF)"/>
            <person name="Walter F."/>
            <person name="Albersmeier A."/>
            <person name="Kalinowski J."/>
            <person name="Ruckert C."/>
        </authorList>
    </citation>
    <scope>NUCLEOTIDE SEQUENCE</scope>
    <source>
        <strain evidence="8">CCM 7217</strain>
    </source>
</reference>
<dbReference type="InterPro" id="IPR002052">
    <property type="entry name" value="DNA_methylase_N6_adenine_CS"/>
</dbReference>
<accession>A0A830E5H5</accession>
<evidence type="ECO:0000256" key="4">
    <source>
        <dbReference type="ARBA" id="ARBA00022679"/>
    </source>
</evidence>
<feature type="region of interest" description="Disordered" evidence="7">
    <location>
        <begin position="76"/>
        <end position="98"/>
    </location>
</feature>
<evidence type="ECO:0000256" key="1">
    <source>
        <dbReference type="ARBA" id="ARBA00006594"/>
    </source>
</evidence>
<dbReference type="InterPro" id="IPR012263">
    <property type="entry name" value="M_m6A_EcoRV"/>
</dbReference>
<dbReference type="RefSeq" id="WP_188424935.1">
    <property type="nucleotide sequence ID" value="NZ_BMCI01000008.1"/>
</dbReference>
<keyword evidence="3 8" id="KW-0489">Methyltransferase</keyword>
<evidence type="ECO:0000256" key="5">
    <source>
        <dbReference type="ARBA" id="ARBA00022691"/>
    </source>
</evidence>
<dbReference type="Gene3D" id="3.40.50.150">
    <property type="entry name" value="Vaccinia Virus protein VP39"/>
    <property type="match status" value="1"/>
</dbReference>
<dbReference type="GO" id="GO:0043565">
    <property type="term" value="F:sequence-specific DNA binding"/>
    <property type="evidence" value="ECO:0007669"/>
    <property type="project" value="TreeGrafter"/>
</dbReference>
<dbReference type="GO" id="GO:0009007">
    <property type="term" value="F:site-specific DNA-methyltransferase (adenine-specific) activity"/>
    <property type="evidence" value="ECO:0007669"/>
    <property type="project" value="UniProtKB-EC"/>
</dbReference>
<dbReference type="PIRSF" id="PIRSF000398">
    <property type="entry name" value="M_m6A_EcoRV"/>
    <property type="match status" value="1"/>
</dbReference>
<dbReference type="GO" id="GO:0006298">
    <property type="term" value="P:mismatch repair"/>
    <property type="evidence" value="ECO:0007669"/>
    <property type="project" value="TreeGrafter"/>
</dbReference>
<evidence type="ECO:0000256" key="6">
    <source>
        <dbReference type="ARBA" id="ARBA00047942"/>
    </source>
</evidence>
<dbReference type="EC" id="2.1.1.72" evidence="2"/>
<evidence type="ECO:0000256" key="3">
    <source>
        <dbReference type="ARBA" id="ARBA00022603"/>
    </source>
</evidence>
<dbReference type="SUPFAM" id="SSF53335">
    <property type="entry name" value="S-adenosyl-L-methionine-dependent methyltransferases"/>
    <property type="match status" value="1"/>
</dbReference>